<dbReference type="eggNOG" id="ENOG502T0QJ">
    <property type="taxonomic scope" value="Eukaryota"/>
</dbReference>
<reference evidence="2" key="1">
    <citation type="journal article" date="2008" name="Nature">
        <title>The amphioxus genome and the evolution of the chordate karyotype.</title>
        <authorList>
            <consortium name="US DOE Joint Genome Institute (JGI-PGF)"/>
            <person name="Putnam N.H."/>
            <person name="Butts T."/>
            <person name="Ferrier D.E.K."/>
            <person name="Furlong R.F."/>
            <person name="Hellsten U."/>
            <person name="Kawashima T."/>
            <person name="Robinson-Rechavi M."/>
            <person name="Shoguchi E."/>
            <person name="Terry A."/>
            <person name="Yu J.-K."/>
            <person name="Benito-Gutierrez E.L."/>
            <person name="Dubchak I."/>
            <person name="Garcia-Fernandez J."/>
            <person name="Gibson-Brown J.J."/>
            <person name="Grigoriev I.V."/>
            <person name="Horton A.C."/>
            <person name="de Jong P.J."/>
            <person name="Jurka J."/>
            <person name="Kapitonov V.V."/>
            <person name="Kohara Y."/>
            <person name="Kuroki Y."/>
            <person name="Lindquist E."/>
            <person name="Lucas S."/>
            <person name="Osoegawa K."/>
            <person name="Pennacchio L.A."/>
            <person name="Salamov A.A."/>
            <person name="Satou Y."/>
            <person name="Sauka-Spengler T."/>
            <person name="Schmutz J."/>
            <person name="Shin-I T."/>
            <person name="Toyoda A."/>
            <person name="Bronner-Fraser M."/>
            <person name="Fujiyama A."/>
            <person name="Holland L.Z."/>
            <person name="Holland P.W.H."/>
            <person name="Satoh N."/>
            <person name="Rokhsar D.S."/>
        </authorList>
    </citation>
    <scope>NUCLEOTIDE SEQUENCE [LARGE SCALE GENOMIC DNA]</scope>
    <source>
        <strain evidence="2">S238N-H82</strain>
        <tissue evidence="2">Testes</tissue>
    </source>
</reference>
<evidence type="ECO:0000313" key="2">
    <source>
        <dbReference type="EMBL" id="EEN43780.1"/>
    </source>
</evidence>
<accession>C3ZUR8</accession>
<proteinExistence type="predicted"/>
<sequence>MAENNLKVPTLQVSTALLNKISEQAESTPAAEETVRRLYASPKGRDAEIGPSQNCNNTPRVKRRKLFGSEVRRAQENRTPKSNKAPDHPAGISSEVQLNPKATPLFSSASHADRSELQTGLPAEDLQMIHNIRPVEQRKPREIEDHGFCIEMYLQAMVNVARLSARTLRGKMAKAPFDADASIQADACDLKLGLRESMRHEWSGDTDLGDGNLQQAQEKYKEKQTFAKNTPIQHNQPISINRLFKRLAIDFATIDFHDGVPKRRVLYAIDYFSRTFLLGGLPASHPSKTRLAEVIRISPLQQLRARFFEVICVPESASSQECYRYNREPEVDVWWARLRAEKSNPFDEKPPKKPPKKPRSDVRQTIVHVTKDVQSYYLQKLSLLEPKITITNRVPWTVL</sequence>
<dbReference type="EMBL" id="GG666684">
    <property type="protein sequence ID" value="EEN43780.1"/>
    <property type="molecule type" value="Genomic_DNA"/>
</dbReference>
<dbReference type="AlphaFoldDB" id="C3ZUR8"/>
<feature type="region of interest" description="Disordered" evidence="1">
    <location>
        <begin position="39"/>
        <end position="97"/>
    </location>
</feature>
<organism>
    <name type="scientific">Branchiostoma floridae</name>
    <name type="common">Florida lancelet</name>
    <name type="synonym">Amphioxus</name>
    <dbReference type="NCBI Taxonomy" id="7739"/>
    <lineage>
        <taxon>Eukaryota</taxon>
        <taxon>Metazoa</taxon>
        <taxon>Chordata</taxon>
        <taxon>Cephalochordata</taxon>
        <taxon>Leptocardii</taxon>
        <taxon>Amphioxiformes</taxon>
        <taxon>Branchiostomatidae</taxon>
        <taxon>Branchiostoma</taxon>
    </lineage>
</organism>
<gene>
    <name evidence="2" type="ORF">BRAFLDRAFT_94672</name>
</gene>
<evidence type="ECO:0000256" key="1">
    <source>
        <dbReference type="SAM" id="MobiDB-lite"/>
    </source>
</evidence>
<name>C3ZUR8_BRAFL</name>
<feature type="compositionally biased region" description="Basic and acidic residues" evidence="1">
    <location>
        <begin position="70"/>
        <end position="87"/>
    </location>
</feature>
<dbReference type="InParanoid" id="C3ZUR8"/>
<protein>
    <submittedName>
        <fullName evidence="2">Uncharacterized protein</fullName>
    </submittedName>
</protein>